<protein>
    <recommendedName>
        <fullName evidence="9">Auxin efflux carrier</fullName>
    </recommendedName>
</protein>
<feature type="transmembrane region" description="Helical" evidence="6">
    <location>
        <begin position="366"/>
        <end position="383"/>
    </location>
</feature>
<feature type="region of interest" description="Disordered" evidence="5">
    <location>
        <begin position="183"/>
        <end position="234"/>
    </location>
</feature>
<proteinExistence type="predicted"/>
<dbReference type="InterPro" id="IPR004776">
    <property type="entry name" value="Mem_transp_PIN-like"/>
</dbReference>
<organism evidence="7 8">
    <name type="scientific">Mucor plumbeus</name>
    <dbReference type="NCBI Taxonomy" id="97098"/>
    <lineage>
        <taxon>Eukaryota</taxon>
        <taxon>Fungi</taxon>
        <taxon>Fungi incertae sedis</taxon>
        <taxon>Mucoromycota</taxon>
        <taxon>Mucoromycotina</taxon>
        <taxon>Mucoromycetes</taxon>
        <taxon>Mucorales</taxon>
        <taxon>Mucorineae</taxon>
        <taxon>Mucoraceae</taxon>
        <taxon>Mucor</taxon>
    </lineage>
</organism>
<evidence type="ECO:0008006" key="9">
    <source>
        <dbReference type="Google" id="ProtNLM"/>
    </source>
</evidence>
<dbReference type="OrthoDB" id="191139at2759"/>
<feature type="transmembrane region" description="Helical" evidence="6">
    <location>
        <begin position="12"/>
        <end position="31"/>
    </location>
</feature>
<evidence type="ECO:0000256" key="2">
    <source>
        <dbReference type="ARBA" id="ARBA00022692"/>
    </source>
</evidence>
<dbReference type="GO" id="GO:0055085">
    <property type="term" value="P:transmembrane transport"/>
    <property type="evidence" value="ECO:0007669"/>
    <property type="project" value="InterPro"/>
</dbReference>
<evidence type="ECO:0000313" key="8">
    <source>
        <dbReference type="Proteomes" id="UP000650833"/>
    </source>
</evidence>
<comment type="subcellular location">
    <subcellularLocation>
        <location evidence="1">Membrane</location>
        <topology evidence="1">Multi-pass membrane protein</topology>
    </subcellularLocation>
</comment>
<keyword evidence="3 6" id="KW-1133">Transmembrane helix</keyword>
<evidence type="ECO:0000256" key="1">
    <source>
        <dbReference type="ARBA" id="ARBA00004141"/>
    </source>
</evidence>
<sequence length="430" mass="48382">MLDLILSAVQAIMQVMAIVFVGSILYAKGYIDNEKQKWLSKLNLFFFTPCLLFSNIASVISFEKLLAFWPIPVFYSLFTSISWLLCQTVIPMFGIDKYYKRFILACVMFCNTNSLPVAIISSLAVSEAGKTLYWGSDDNQDMVSARGISYTLFFGLFSNILRWSYGYNLLQRSAEDDDTIVDNNSSDYGSVNDNSRRSSSATVSDQRKDLEINRTDSSMHKKSDETTNLLDQKQESKERTFTCRSIKFLKSIDKYMSPPLYAALLALFVGLCPPIKRLMYNPESFFYASLTKAIESCGKASVPIVLVCLGAQLKSIRETQHASSPKHRQPVSLSIFIRMVLTPLCVLPLVYAFAKYGSKWSELANDPMFIVSMIVVGCTPTAINLAQITQVSGMFEEEMLNVLFWSYGVICIPVCTFVVFLALYMVSSMN</sequence>
<dbReference type="AlphaFoldDB" id="A0A8H7UX41"/>
<dbReference type="EMBL" id="JAEPRC010000534">
    <property type="protein sequence ID" value="KAG2195323.1"/>
    <property type="molecule type" value="Genomic_DNA"/>
</dbReference>
<feature type="compositionally biased region" description="Basic and acidic residues" evidence="5">
    <location>
        <begin position="205"/>
        <end position="225"/>
    </location>
</feature>
<accession>A0A8H7UX41</accession>
<feature type="transmembrane region" description="Helical" evidence="6">
    <location>
        <begin position="145"/>
        <end position="165"/>
    </location>
</feature>
<dbReference type="GO" id="GO:0005783">
    <property type="term" value="C:endoplasmic reticulum"/>
    <property type="evidence" value="ECO:0007669"/>
    <property type="project" value="TreeGrafter"/>
</dbReference>
<name>A0A8H7UX41_9FUNG</name>
<dbReference type="GO" id="GO:0016020">
    <property type="term" value="C:membrane"/>
    <property type="evidence" value="ECO:0007669"/>
    <property type="project" value="UniProtKB-SubCell"/>
</dbReference>
<comment type="caution">
    <text evidence="7">The sequence shown here is derived from an EMBL/GenBank/DDBJ whole genome shotgun (WGS) entry which is preliminary data.</text>
</comment>
<dbReference type="Pfam" id="PF03547">
    <property type="entry name" value="Mem_trans"/>
    <property type="match status" value="1"/>
</dbReference>
<keyword evidence="4 6" id="KW-0472">Membrane</keyword>
<evidence type="ECO:0000256" key="3">
    <source>
        <dbReference type="ARBA" id="ARBA00022989"/>
    </source>
</evidence>
<keyword evidence="8" id="KW-1185">Reference proteome</keyword>
<keyword evidence="2 6" id="KW-0812">Transmembrane</keyword>
<evidence type="ECO:0000256" key="6">
    <source>
        <dbReference type="SAM" id="Phobius"/>
    </source>
</evidence>
<feature type="transmembrane region" description="Helical" evidence="6">
    <location>
        <begin position="403"/>
        <end position="426"/>
    </location>
</feature>
<feature type="compositionally biased region" description="Polar residues" evidence="5">
    <location>
        <begin position="183"/>
        <end position="204"/>
    </location>
</feature>
<dbReference type="Proteomes" id="UP000650833">
    <property type="component" value="Unassembled WGS sequence"/>
</dbReference>
<feature type="transmembrane region" description="Helical" evidence="6">
    <location>
        <begin position="43"/>
        <end position="62"/>
    </location>
</feature>
<evidence type="ECO:0000256" key="5">
    <source>
        <dbReference type="SAM" id="MobiDB-lite"/>
    </source>
</evidence>
<gene>
    <name evidence="7" type="ORF">INT46_003780</name>
</gene>
<dbReference type="PANTHER" id="PTHR31794">
    <property type="entry name" value="AUXIN EFFLUX TRANSPORTER FAMILY PROTEIN (EUROFUNG)"/>
    <property type="match status" value="1"/>
</dbReference>
<evidence type="ECO:0000313" key="7">
    <source>
        <dbReference type="EMBL" id="KAG2195323.1"/>
    </source>
</evidence>
<feature type="transmembrane region" description="Helical" evidence="6">
    <location>
        <begin position="102"/>
        <end position="125"/>
    </location>
</feature>
<evidence type="ECO:0000256" key="4">
    <source>
        <dbReference type="ARBA" id="ARBA00023136"/>
    </source>
</evidence>
<feature type="transmembrane region" description="Helical" evidence="6">
    <location>
        <begin position="260"/>
        <end position="280"/>
    </location>
</feature>
<reference evidence="7" key="1">
    <citation type="submission" date="2020-12" db="EMBL/GenBank/DDBJ databases">
        <title>Metabolic potential, ecology and presence of endohyphal bacteria is reflected in genomic diversity of Mucoromycotina.</title>
        <authorList>
            <person name="Muszewska A."/>
            <person name="Okrasinska A."/>
            <person name="Steczkiewicz K."/>
            <person name="Drgas O."/>
            <person name="Orlowska M."/>
            <person name="Perlinska-Lenart U."/>
            <person name="Aleksandrzak-Piekarczyk T."/>
            <person name="Szatraj K."/>
            <person name="Zielenkiewicz U."/>
            <person name="Pilsyk S."/>
            <person name="Malc E."/>
            <person name="Mieczkowski P."/>
            <person name="Kruszewska J.S."/>
            <person name="Biernat P."/>
            <person name="Pawlowska J."/>
        </authorList>
    </citation>
    <scope>NUCLEOTIDE SEQUENCE</scope>
    <source>
        <strain evidence="7">CBS 226.32</strain>
    </source>
</reference>
<feature type="transmembrane region" description="Helical" evidence="6">
    <location>
        <begin position="335"/>
        <end position="354"/>
    </location>
</feature>
<dbReference type="PANTHER" id="PTHR31794:SF2">
    <property type="entry name" value="AUXIN EFFLUX TRANSPORTER FAMILY PROTEIN (EUROFUNG)"/>
    <property type="match status" value="1"/>
</dbReference>
<feature type="transmembrane region" description="Helical" evidence="6">
    <location>
        <begin position="68"/>
        <end position="90"/>
    </location>
</feature>